<dbReference type="PANTHER" id="PTHR33387">
    <property type="entry name" value="RMLC-LIKE JELLY ROLL FOLD PROTEIN"/>
    <property type="match status" value="1"/>
</dbReference>
<dbReference type="AlphaFoldDB" id="A0A9Q8US15"/>
<name>A0A9Q8US15_PASFU</name>
<dbReference type="InterPro" id="IPR009327">
    <property type="entry name" value="Cupin_DUF985"/>
</dbReference>
<dbReference type="Proteomes" id="UP000756132">
    <property type="component" value="Chromosome 7"/>
</dbReference>
<keyword evidence="1" id="KW-0732">Signal</keyword>
<dbReference type="KEGG" id="ffu:CLAFUR5_09897"/>
<dbReference type="Gene3D" id="2.60.120.10">
    <property type="entry name" value="Jelly Rolls"/>
    <property type="match status" value="1"/>
</dbReference>
<dbReference type="OMA" id="GPSYWHR"/>
<reference evidence="3" key="2">
    <citation type="journal article" date="2022" name="Microb. Genom.">
        <title>A chromosome-scale genome assembly of the tomato pathogen Cladosporium fulvum reveals a compartmentalized genome architecture and the presence of a dispensable chromosome.</title>
        <authorList>
            <person name="Zaccaron A.Z."/>
            <person name="Chen L.H."/>
            <person name="Samaras A."/>
            <person name="Stergiopoulos I."/>
        </authorList>
    </citation>
    <scope>NUCLEOTIDE SEQUENCE</scope>
    <source>
        <strain evidence="3">Race5_Kim</strain>
    </source>
</reference>
<evidence type="ECO:0000313" key="3">
    <source>
        <dbReference type="EMBL" id="UJO20318.1"/>
    </source>
</evidence>
<dbReference type="InterPro" id="IPR014710">
    <property type="entry name" value="RmlC-like_jellyroll"/>
</dbReference>
<proteinExistence type="predicted"/>
<evidence type="ECO:0000256" key="1">
    <source>
        <dbReference type="SAM" id="SignalP"/>
    </source>
</evidence>
<dbReference type="Pfam" id="PF06172">
    <property type="entry name" value="Cupin_5"/>
    <property type="match status" value="1"/>
</dbReference>
<evidence type="ECO:0000313" key="4">
    <source>
        <dbReference type="Proteomes" id="UP000756132"/>
    </source>
</evidence>
<dbReference type="PANTHER" id="PTHR33387:SF3">
    <property type="entry name" value="DUF985 DOMAIN-CONTAINING PROTEIN"/>
    <property type="match status" value="1"/>
</dbReference>
<feature type="signal peptide" evidence="1">
    <location>
        <begin position="1"/>
        <end position="16"/>
    </location>
</feature>
<organism evidence="3 4">
    <name type="scientific">Passalora fulva</name>
    <name type="common">Tomato leaf mold</name>
    <name type="synonym">Cladosporium fulvum</name>
    <dbReference type="NCBI Taxonomy" id="5499"/>
    <lineage>
        <taxon>Eukaryota</taxon>
        <taxon>Fungi</taxon>
        <taxon>Dikarya</taxon>
        <taxon>Ascomycota</taxon>
        <taxon>Pezizomycotina</taxon>
        <taxon>Dothideomycetes</taxon>
        <taxon>Dothideomycetidae</taxon>
        <taxon>Mycosphaerellales</taxon>
        <taxon>Mycosphaerellaceae</taxon>
        <taxon>Fulvia</taxon>
    </lineage>
</organism>
<protein>
    <recommendedName>
        <fullName evidence="2">DUF985 domain-containing protein</fullName>
    </recommendedName>
</protein>
<dbReference type="EMBL" id="CP090169">
    <property type="protein sequence ID" value="UJO20318.1"/>
    <property type="molecule type" value="Genomic_DNA"/>
</dbReference>
<dbReference type="InterPro" id="IPR039935">
    <property type="entry name" value="YML079W-like"/>
</dbReference>
<gene>
    <name evidence="3" type="ORF">CLAFUR5_09897</name>
</gene>
<reference evidence="3" key="1">
    <citation type="submission" date="2021-12" db="EMBL/GenBank/DDBJ databases">
        <authorList>
            <person name="Zaccaron A."/>
            <person name="Stergiopoulos I."/>
        </authorList>
    </citation>
    <scope>NUCLEOTIDE SEQUENCE</scope>
    <source>
        <strain evidence="3">Race5_Kim</strain>
    </source>
</reference>
<dbReference type="GeneID" id="71989775"/>
<dbReference type="RefSeq" id="XP_047764684.1">
    <property type="nucleotide sequence ID" value="XM_047909045.1"/>
</dbReference>
<accession>A0A9Q8US15</accession>
<feature type="chain" id="PRO_5040503988" description="DUF985 domain-containing protein" evidence="1">
    <location>
        <begin position="17"/>
        <end position="183"/>
    </location>
</feature>
<evidence type="ECO:0000259" key="2">
    <source>
        <dbReference type="Pfam" id="PF06172"/>
    </source>
</evidence>
<feature type="domain" description="DUF985" evidence="2">
    <location>
        <begin position="45"/>
        <end position="169"/>
    </location>
</feature>
<dbReference type="CDD" id="cd06121">
    <property type="entry name" value="cupin_YML079wp"/>
    <property type="match status" value="1"/>
</dbReference>
<dbReference type="InterPro" id="IPR011051">
    <property type="entry name" value="RmlC_Cupin_sf"/>
</dbReference>
<keyword evidence="4" id="KW-1185">Reference proteome</keyword>
<dbReference type="SUPFAM" id="SSF51182">
    <property type="entry name" value="RmlC-like cupins"/>
    <property type="match status" value="1"/>
</dbReference>
<sequence>MFNLIPIILYLTGTLATPTSSHPSNSAPHLEKSHARPIETYTAREVITKLNLTANPEGGYLVQSFEDPLKSSNRSVSTAIYYLLEGSTGDSLWHKVDAAEVWHYYAGAPLTLSLSWDNGTATRYACLGQEIFEGQRPQVVVGRDEWQRARSEGEWTLVGTTVAPGFTESGTVIREAGWEPWGA</sequence>
<dbReference type="OrthoDB" id="6614653at2759"/>